<sequence length="67" mass="7989">MLLKGSISEKLMPRPMEKISSRSWTKNSPVILRGWFIFGRLIVLNVMHFWQTRQLKNGLQAIGFWWK</sequence>
<evidence type="ECO:0000313" key="1">
    <source>
        <dbReference type="EMBL" id="RDX65855.1"/>
    </source>
</evidence>
<evidence type="ECO:0000313" key="2">
    <source>
        <dbReference type="Proteomes" id="UP000257109"/>
    </source>
</evidence>
<name>A0A371EIH8_MUCPR</name>
<protein>
    <submittedName>
        <fullName evidence="1">Uncharacterized protein</fullName>
    </submittedName>
</protein>
<comment type="caution">
    <text evidence="1">The sequence shown here is derived from an EMBL/GenBank/DDBJ whole genome shotgun (WGS) entry which is preliminary data.</text>
</comment>
<proteinExistence type="predicted"/>
<reference evidence="1" key="1">
    <citation type="submission" date="2018-05" db="EMBL/GenBank/DDBJ databases">
        <title>Draft genome of Mucuna pruriens seed.</title>
        <authorList>
            <person name="Nnadi N.E."/>
            <person name="Vos R."/>
            <person name="Hasami M.H."/>
            <person name="Devisetty U.K."/>
            <person name="Aguiy J.C."/>
        </authorList>
    </citation>
    <scope>NUCLEOTIDE SEQUENCE [LARGE SCALE GENOMIC DNA]</scope>
    <source>
        <strain evidence="1">JCA_2017</strain>
    </source>
</reference>
<gene>
    <name evidence="1" type="ORF">CR513_55447</name>
</gene>
<keyword evidence="2" id="KW-1185">Reference proteome</keyword>
<dbReference type="AlphaFoldDB" id="A0A371EIH8"/>
<organism evidence="1 2">
    <name type="scientific">Mucuna pruriens</name>
    <name type="common">Velvet bean</name>
    <name type="synonym">Dolichos pruriens</name>
    <dbReference type="NCBI Taxonomy" id="157652"/>
    <lineage>
        <taxon>Eukaryota</taxon>
        <taxon>Viridiplantae</taxon>
        <taxon>Streptophyta</taxon>
        <taxon>Embryophyta</taxon>
        <taxon>Tracheophyta</taxon>
        <taxon>Spermatophyta</taxon>
        <taxon>Magnoliopsida</taxon>
        <taxon>eudicotyledons</taxon>
        <taxon>Gunneridae</taxon>
        <taxon>Pentapetalae</taxon>
        <taxon>rosids</taxon>
        <taxon>fabids</taxon>
        <taxon>Fabales</taxon>
        <taxon>Fabaceae</taxon>
        <taxon>Papilionoideae</taxon>
        <taxon>50 kb inversion clade</taxon>
        <taxon>NPAAA clade</taxon>
        <taxon>indigoferoid/millettioid clade</taxon>
        <taxon>Phaseoleae</taxon>
        <taxon>Mucuna</taxon>
    </lineage>
</organism>
<dbReference type="EMBL" id="QJKJ01013704">
    <property type="protein sequence ID" value="RDX65855.1"/>
    <property type="molecule type" value="Genomic_DNA"/>
</dbReference>
<accession>A0A371EIH8</accession>
<dbReference type="Proteomes" id="UP000257109">
    <property type="component" value="Unassembled WGS sequence"/>
</dbReference>